<feature type="signal peptide" evidence="1">
    <location>
        <begin position="1"/>
        <end position="22"/>
    </location>
</feature>
<keyword evidence="1" id="KW-0732">Signal</keyword>
<reference evidence="2" key="1">
    <citation type="journal article" date="2016" name="Ticks Tick Borne Dis.">
        <title>De novo assembly and annotation of the salivary gland transcriptome of Rhipicephalus appendiculatus male and female ticks during blood feeding.</title>
        <authorList>
            <person name="de Castro M.H."/>
            <person name="de Klerk D."/>
            <person name="Pienaar R."/>
            <person name="Latif A.A."/>
            <person name="Rees D.J."/>
            <person name="Mans B.J."/>
        </authorList>
    </citation>
    <scope>NUCLEOTIDE SEQUENCE</scope>
    <source>
        <tissue evidence="2">Salivary glands</tissue>
    </source>
</reference>
<dbReference type="InterPro" id="IPR001981">
    <property type="entry name" value="Colipase"/>
</dbReference>
<dbReference type="GO" id="GO:0008047">
    <property type="term" value="F:enzyme activator activity"/>
    <property type="evidence" value="ECO:0007669"/>
    <property type="project" value="InterPro"/>
</dbReference>
<dbReference type="PANTHER" id="PTHR10041:SF5">
    <property type="entry name" value="LEUCINE-RICH COLIPASE-LIKE PROTEIN 1"/>
    <property type="match status" value="1"/>
</dbReference>
<proteinExistence type="predicted"/>
<dbReference type="Gene3D" id="2.10.80.10">
    <property type="entry name" value="Lipase, subunit A"/>
    <property type="match status" value="1"/>
</dbReference>
<dbReference type="GO" id="GO:0016042">
    <property type="term" value="P:lipid catabolic process"/>
    <property type="evidence" value="ECO:0007669"/>
    <property type="project" value="InterPro"/>
</dbReference>
<dbReference type="GO" id="GO:0005576">
    <property type="term" value="C:extracellular region"/>
    <property type="evidence" value="ECO:0007669"/>
    <property type="project" value="InterPro"/>
</dbReference>
<organism evidence="2">
    <name type="scientific">Rhipicephalus appendiculatus</name>
    <name type="common">Brown ear tick</name>
    <dbReference type="NCBI Taxonomy" id="34631"/>
    <lineage>
        <taxon>Eukaryota</taxon>
        <taxon>Metazoa</taxon>
        <taxon>Ecdysozoa</taxon>
        <taxon>Arthropoda</taxon>
        <taxon>Chelicerata</taxon>
        <taxon>Arachnida</taxon>
        <taxon>Acari</taxon>
        <taxon>Parasitiformes</taxon>
        <taxon>Ixodida</taxon>
        <taxon>Ixodoidea</taxon>
        <taxon>Ixodidae</taxon>
        <taxon>Rhipicephalinae</taxon>
        <taxon>Rhipicephalus</taxon>
        <taxon>Rhipicephalus</taxon>
    </lineage>
</organism>
<protein>
    <submittedName>
        <fullName evidence="2">Ixodegrin B</fullName>
    </submittedName>
</protein>
<dbReference type="EMBL" id="GEDV01006845">
    <property type="protein sequence ID" value="JAP81712.1"/>
    <property type="molecule type" value="Transcribed_RNA"/>
</dbReference>
<feature type="chain" id="PRO_5007286037" evidence="1">
    <location>
        <begin position="23"/>
        <end position="128"/>
    </location>
</feature>
<sequence length="128" mass="14793">MTQLLVSCVVLYLAILTLQVATDDGWYQRRVDTPIFNEIAQTRKRHRKKGLGQHCSSSDECQPYLCCMQSISGTTTCRPRSRYGQRCTDEQVKSGSYLRGCPCLSRHDECLIYRRNTNFGVCGFRRWN</sequence>
<name>A0A131YT31_RHIAP</name>
<dbReference type="AlphaFoldDB" id="A0A131YT31"/>
<dbReference type="PANTHER" id="PTHR10041">
    <property type="entry name" value="COLIPASE"/>
    <property type="match status" value="1"/>
</dbReference>
<accession>A0A131YT31</accession>
<dbReference type="GO" id="GO:0007586">
    <property type="term" value="P:digestion"/>
    <property type="evidence" value="ECO:0007669"/>
    <property type="project" value="InterPro"/>
</dbReference>
<evidence type="ECO:0000313" key="2">
    <source>
        <dbReference type="EMBL" id="JAP81712.1"/>
    </source>
</evidence>
<evidence type="ECO:0000256" key="1">
    <source>
        <dbReference type="SAM" id="SignalP"/>
    </source>
</evidence>